<sequence>MNTRVSEPAAVAVVRHGTRTWVLHDGGHLRFGRSTGVDIPVATQPADLTISRSAGCLDATGRGVLVTNESVRRTMYLQAVPGPEIEVKPGMTVGTAPHERSRIVLLGGHEARYVLDIRSAARGPSTGAARPQAVIAGDPTSPAFARRDLTPVQRRYLAALCEPLLTPVAGVSSATYLQIANRCGVSDRTVRNCLDGLRQSLAADHGVPGLVRQDRPAPGGQGDNFLRALAGWAIDSGNITPDDLSRLDR</sequence>
<reference evidence="1 2" key="1">
    <citation type="journal article" date="2014" name="J. Biotechnol.">
        <title>Complete genome sequence of the actinobacterium Actinoplanes friuliensis HAG 010964, producer of the lipopeptide antibiotic friulimycin.</title>
        <authorList>
            <person name="Ruckert C."/>
            <person name="Szczepanowski R."/>
            <person name="Albersmeier A."/>
            <person name="Goesmann A."/>
            <person name="Fischer N."/>
            <person name="Steinkamper A."/>
            <person name="Puhler A."/>
            <person name="Biener R."/>
            <person name="Schwartz D."/>
            <person name="Kalinowski J."/>
        </authorList>
    </citation>
    <scope>NUCLEOTIDE SEQUENCE [LARGE SCALE GENOMIC DNA]</scope>
    <source>
        <strain evidence="1 2">DSM 7358</strain>
    </source>
</reference>
<evidence type="ECO:0000313" key="1">
    <source>
        <dbReference type="EMBL" id="AGZ41519.1"/>
    </source>
</evidence>
<proteinExistence type="predicted"/>
<dbReference type="AlphaFoldDB" id="U5VXB7"/>
<gene>
    <name evidence="1" type="ORF">AFR_16185</name>
</gene>
<dbReference type="HOGENOM" id="CLU_1113981_0_0_11"/>
<dbReference type="eggNOG" id="COG1716">
    <property type="taxonomic scope" value="Bacteria"/>
</dbReference>
<evidence type="ECO:0008006" key="3">
    <source>
        <dbReference type="Google" id="ProtNLM"/>
    </source>
</evidence>
<dbReference type="KEGG" id="afs:AFR_16185"/>
<dbReference type="Proteomes" id="UP000017746">
    <property type="component" value="Chromosome"/>
</dbReference>
<keyword evidence="2" id="KW-1185">Reference proteome</keyword>
<dbReference type="STRING" id="1246995.AFR_16185"/>
<protein>
    <recommendedName>
        <fullName evidence="3">FHA domain-containing protein</fullName>
    </recommendedName>
</protein>
<dbReference type="PATRIC" id="fig|1246995.3.peg.3284"/>
<name>U5VXB7_9ACTN</name>
<accession>U5VXB7</accession>
<organism evidence="1 2">
    <name type="scientific">Actinoplanes friuliensis DSM 7358</name>
    <dbReference type="NCBI Taxonomy" id="1246995"/>
    <lineage>
        <taxon>Bacteria</taxon>
        <taxon>Bacillati</taxon>
        <taxon>Actinomycetota</taxon>
        <taxon>Actinomycetes</taxon>
        <taxon>Micromonosporales</taxon>
        <taxon>Micromonosporaceae</taxon>
        <taxon>Actinoplanes</taxon>
    </lineage>
</organism>
<dbReference type="EMBL" id="CP006272">
    <property type="protein sequence ID" value="AGZ41519.1"/>
    <property type="molecule type" value="Genomic_DNA"/>
</dbReference>
<evidence type="ECO:0000313" key="2">
    <source>
        <dbReference type="Proteomes" id="UP000017746"/>
    </source>
</evidence>